<dbReference type="Gene3D" id="3.30.565.10">
    <property type="entry name" value="Histidine kinase-like ATPase, C-terminal domain"/>
    <property type="match status" value="1"/>
</dbReference>
<dbReference type="Pfam" id="PF13581">
    <property type="entry name" value="HATPase_c_2"/>
    <property type="match status" value="1"/>
</dbReference>
<dbReference type="InterPro" id="IPR036890">
    <property type="entry name" value="HATPase_C_sf"/>
</dbReference>
<keyword evidence="3" id="KW-0067">ATP-binding</keyword>
<name>A0A6B2NVF9_9RHOB</name>
<gene>
    <name evidence="3" type="ORF">G0P99_13035</name>
</gene>
<feature type="domain" description="Histidine kinase/HSP90-like ATPase" evidence="2">
    <location>
        <begin position="20"/>
        <end position="138"/>
    </location>
</feature>
<dbReference type="SUPFAM" id="SSF55874">
    <property type="entry name" value="ATPase domain of HSP90 chaperone/DNA topoisomerase II/histidine kinase"/>
    <property type="match status" value="1"/>
</dbReference>
<dbReference type="GO" id="GO:0005524">
    <property type="term" value="F:ATP binding"/>
    <property type="evidence" value="ECO:0007669"/>
    <property type="project" value="UniProtKB-KW"/>
</dbReference>
<evidence type="ECO:0000259" key="2">
    <source>
        <dbReference type="Pfam" id="PF13581"/>
    </source>
</evidence>
<proteinExistence type="predicted"/>
<keyword evidence="3" id="KW-0547">Nucleotide-binding</keyword>
<protein>
    <submittedName>
        <fullName evidence="3">ATP-binding protein</fullName>
    </submittedName>
</protein>
<dbReference type="PANTHER" id="PTHR35526:SF3">
    <property type="entry name" value="ANTI-SIGMA-F FACTOR RSBW"/>
    <property type="match status" value="1"/>
</dbReference>
<dbReference type="InterPro" id="IPR050267">
    <property type="entry name" value="Anti-sigma-factor_SerPK"/>
</dbReference>
<dbReference type="EMBL" id="JAAGOX010000022">
    <property type="protein sequence ID" value="NDW45885.1"/>
    <property type="molecule type" value="Genomic_DNA"/>
</dbReference>
<dbReference type="CDD" id="cd16936">
    <property type="entry name" value="HATPase_RsbW-like"/>
    <property type="match status" value="1"/>
</dbReference>
<dbReference type="PANTHER" id="PTHR35526">
    <property type="entry name" value="ANTI-SIGMA-F FACTOR RSBW-RELATED"/>
    <property type="match status" value="1"/>
</dbReference>
<accession>A0A6B2NVF9</accession>
<dbReference type="InterPro" id="IPR003594">
    <property type="entry name" value="HATPase_dom"/>
</dbReference>
<evidence type="ECO:0000313" key="3">
    <source>
        <dbReference type="EMBL" id="NDW45885.1"/>
    </source>
</evidence>
<keyword evidence="1" id="KW-0808">Transferase</keyword>
<sequence>MNLDTDRAGFLVTFSANDLEAREGIRAIAGQLRQQGISEERTGDVEIALAEAINNVVEHAYAGVEAGQIHVSCHLRAGRLEIRIHDRGRPMPGGDLPSGEPAEPADLPEGGFGWFLIRQLATEIKYERRGDKNLLWLRFDLPEKPDA</sequence>
<dbReference type="GO" id="GO:0004674">
    <property type="term" value="F:protein serine/threonine kinase activity"/>
    <property type="evidence" value="ECO:0007669"/>
    <property type="project" value="UniProtKB-KW"/>
</dbReference>
<organism evidence="3">
    <name type="scientific">Ruegeria sp. PrR005</name>
    <dbReference type="NCBI Taxonomy" id="2706882"/>
    <lineage>
        <taxon>Bacteria</taxon>
        <taxon>Pseudomonadati</taxon>
        <taxon>Pseudomonadota</taxon>
        <taxon>Alphaproteobacteria</taxon>
        <taxon>Rhodobacterales</taxon>
        <taxon>Roseobacteraceae</taxon>
        <taxon>Ruegeria</taxon>
    </lineage>
</organism>
<evidence type="ECO:0000256" key="1">
    <source>
        <dbReference type="ARBA" id="ARBA00022527"/>
    </source>
</evidence>
<reference evidence="3" key="1">
    <citation type="submission" date="2020-02" db="EMBL/GenBank/DDBJ databases">
        <title>Delineation of the pyrene-degrading pathway in Roseobacter clade bacteria by genomic analysis.</title>
        <authorList>
            <person name="Zhou H."/>
            <person name="Wang H."/>
        </authorList>
    </citation>
    <scope>NUCLEOTIDE SEQUENCE</scope>
    <source>
        <strain evidence="3">PrR005</strain>
    </source>
</reference>
<keyword evidence="1" id="KW-0418">Kinase</keyword>
<comment type="caution">
    <text evidence="3">The sequence shown here is derived from an EMBL/GenBank/DDBJ whole genome shotgun (WGS) entry which is preliminary data.</text>
</comment>
<dbReference type="AlphaFoldDB" id="A0A6B2NVF9"/>
<dbReference type="RefSeq" id="WP_164130464.1">
    <property type="nucleotide sequence ID" value="NZ_JAAGOX010000022.1"/>
</dbReference>
<keyword evidence="1" id="KW-0723">Serine/threonine-protein kinase</keyword>